<feature type="compositionally biased region" description="Acidic residues" evidence="1">
    <location>
        <begin position="37"/>
        <end position="64"/>
    </location>
</feature>
<dbReference type="Pfam" id="PF02373">
    <property type="entry name" value="JmjC"/>
    <property type="match status" value="1"/>
</dbReference>
<reference evidence="4" key="1">
    <citation type="submission" date="2020-04" db="EMBL/GenBank/DDBJ databases">
        <title>Analysis of mating type loci in Filobasidium floriforme.</title>
        <authorList>
            <person name="Nowrousian M."/>
        </authorList>
    </citation>
    <scope>NUCLEOTIDE SEQUENCE</scope>
    <source>
        <strain evidence="4">CBS 6242</strain>
    </source>
</reference>
<dbReference type="GO" id="GO:0000785">
    <property type="term" value="C:chromatin"/>
    <property type="evidence" value="ECO:0007669"/>
    <property type="project" value="TreeGrafter"/>
</dbReference>
<gene>
    <name evidence="4" type="ORF">FFLO_06640</name>
</gene>
<evidence type="ECO:0000313" key="4">
    <source>
        <dbReference type="EMBL" id="KAG7527737.1"/>
    </source>
</evidence>
<feature type="region of interest" description="Disordered" evidence="1">
    <location>
        <begin position="1"/>
        <end position="73"/>
    </location>
</feature>
<dbReference type="PROSITE" id="PS51183">
    <property type="entry name" value="JMJN"/>
    <property type="match status" value="1"/>
</dbReference>
<dbReference type="InterPro" id="IPR013083">
    <property type="entry name" value="Znf_RING/FYVE/PHD"/>
</dbReference>
<feature type="compositionally biased region" description="Polar residues" evidence="1">
    <location>
        <begin position="640"/>
        <end position="651"/>
    </location>
</feature>
<dbReference type="Pfam" id="PF02375">
    <property type="entry name" value="JmjN"/>
    <property type="match status" value="1"/>
</dbReference>
<dbReference type="SMART" id="SM00558">
    <property type="entry name" value="JmjC"/>
    <property type="match status" value="1"/>
</dbReference>
<feature type="compositionally biased region" description="Low complexity" evidence="1">
    <location>
        <begin position="785"/>
        <end position="796"/>
    </location>
</feature>
<dbReference type="PROSITE" id="PS51184">
    <property type="entry name" value="JMJC"/>
    <property type="match status" value="1"/>
</dbReference>
<dbReference type="SUPFAM" id="SSF51197">
    <property type="entry name" value="Clavaminate synthase-like"/>
    <property type="match status" value="1"/>
</dbReference>
<dbReference type="InterPro" id="IPR003349">
    <property type="entry name" value="JmjN"/>
</dbReference>
<accession>A0A8K0NQ98</accession>
<feature type="compositionally biased region" description="Low complexity" evidence="1">
    <location>
        <begin position="272"/>
        <end position="293"/>
    </location>
</feature>
<proteinExistence type="predicted"/>
<name>A0A8K0NQ98_9TREE</name>
<feature type="region of interest" description="Disordered" evidence="1">
    <location>
        <begin position="272"/>
        <end position="315"/>
    </location>
</feature>
<dbReference type="InterPro" id="IPR003347">
    <property type="entry name" value="JmjC_dom"/>
</dbReference>
<dbReference type="SMART" id="SM00545">
    <property type="entry name" value="JmjN"/>
    <property type="match status" value="1"/>
</dbReference>
<feature type="region of interest" description="Disordered" evidence="1">
    <location>
        <begin position="640"/>
        <end position="667"/>
    </location>
</feature>
<dbReference type="GO" id="GO:0051864">
    <property type="term" value="F:histone H3K36 demethylase activity"/>
    <property type="evidence" value="ECO:0007669"/>
    <property type="project" value="TreeGrafter"/>
</dbReference>
<dbReference type="GO" id="GO:0005634">
    <property type="term" value="C:nucleus"/>
    <property type="evidence" value="ECO:0007669"/>
    <property type="project" value="TreeGrafter"/>
</dbReference>
<feature type="region of interest" description="Disordered" evidence="1">
    <location>
        <begin position="544"/>
        <end position="575"/>
    </location>
</feature>
<feature type="region of interest" description="Disordered" evidence="1">
    <location>
        <begin position="929"/>
        <end position="981"/>
    </location>
</feature>
<protein>
    <recommendedName>
        <fullName evidence="6">[Histone H3]-trimethyl-L-lysine(9) demethylase</fullName>
    </recommendedName>
</protein>
<dbReference type="GO" id="GO:0010468">
    <property type="term" value="P:regulation of gene expression"/>
    <property type="evidence" value="ECO:0007669"/>
    <property type="project" value="TreeGrafter"/>
</dbReference>
<feature type="compositionally biased region" description="Basic and acidic residues" evidence="1">
    <location>
        <begin position="545"/>
        <end position="557"/>
    </location>
</feature>
<feature type="domain" description="JmjC" evidence="3">
    <location>
        <begin position="356"/>
        <end position="520"/>
    </location>
</feature>
<feature type="region of interest" description="Disordered" evidence="1">
    <location>
        <begin position="777"/>
        <end position="796"/>
    </location>
</feature>
<dbReference type="OrthoDB" id="9547406at2759"/>
<feature type="compositionally biased region" description="Polar residues" evidence="1">
    <location>
        <begin position="971"/>
        <end position="980"/>
    </location>
</feature>
<sequence length="1016" mass="112693">MLPTNHTFTSTLGSPTPSLSRGSTGGSESDPKSPINEDGEVEIEYETDGSELSGDEEEDEEPEENAPPIPQPASFYQHEHTQEIPAAPGSRWLTPEDDPYASRGIPIFRPAMDEFRDFEGYMERVAPWGHRSGIIKVVPPEEWTSNLPPIPTSTMSNLRIKNPIQQNMLGRSGLFRQSTIEKKKGLTVRDWWEKGRTAPFHYPGPKDAELRKRGNPAGPSTRTNKRRKVAGSGSGSGSTPAPSEPGVDEAEAVKQEDGAMTMAMELDEVGDKATPTAAASDRAASSAPSTAAETKTEATDPWYDTFNPHTDWLPNETKEEDYTEEGCRNLERKFWRELGLGEACWYGADMKGSLFTDETTSWNVAHLPNLLNRLNLKRKLPGVNTPYLYWGMWAAAFAWHVEDMDLYSINYIHFGAPKFWYAIPQKKADAFERHMAGYFPSDARKCDQFLRHKSFAVSPYNLGGQGSRPNIMVQKQGEFVITFPRGYHAGFNMGFNCAESINFALDDWIEMGRRAKICRCESENVHIDVDAVLEESALREAAAQAREERRIKAEQRRQEHKPRVKRSRKDPNKPRVPKIRIKAVVEFKPPPKPAKPVYPCLLCPDQSTTSLLPVYREPKPVVEAIAEPVIPVVVTGVDQSAESSPHNSSVAATEAPPVVQPVDRPPPRRRHEYAHLTCVRSTPELWIADVWDEVTRRSVRRVMGIDKIGRERWNLKCASCADDPNRQKYGSKVQCTKGKCVKAYHVTCAIKDPNVEFKEMEVDEWVVQPEVIQDGVPTSSQEALTGEAGPGPTTTTNNAARKFSRLTIVHAHILCPSHNPALAEQKRLEAHRGMLRRLTSVPYGTPVSLRLGTGTWGSYLLSVDAMREVAVVTNDKGVPFEVKWSQVVYIPPAYVTATTNEGEGGRMRMVQDVSESAGIATRAALPEDMHRMPVNGPNVPTDKTDSITVPKPLEDTIPITSSDDITKQTHDTTLTPSTPAHSLRLGSHVMLTPGLIGMLSENPLLRASLKGLGLGG</sequence>
<dbReference type="PANTHER" id="PTHR10694">
    <property type="entry name" value="LYSINE-SPECIFIC DEMETHYLASE"/>
    <property type="match status" value="1"/>
</dbReference>
<dbReference type="Gene3D" id="3.30.40.10">
    <property type="entry name" value="Zinc/RING finger domain, C3HC4 (zinc finger)"/>
    <property type="match status" value="1"/>
</dbReference>
<dbReference type="Pfam" id="PF13832">
    <property type="entry name" value="zf-HC5HC2H_2"/>
    <property type="match status" value="1"/>
</dbReference>
<keyword evidence="5" id="KW-1185">Reference proteome</keyword>
<dbReference type="EMBL" id="JABELV010000236">
    <property type="protein sequence ID" value="KAG7527737.1"/>
    <property type="molecule type" value="Genomic_DNA"/>
</dbReference>
<feature type="domain" description="JmjN" evidence="2">
    <location>
        <begin position="105"/>
        <end position="146"/>
    </location>
</feature>
<dbReference type="Gene3D" id="2.60.120.650">
    <property type="entry name" value="Cupin"/>
    <property type="match status" value="2"/>
</dbReference>
<evidence type="ECO:0000313" key="5">
    <source>
        <dbReference type="Proteomes" id="UP000812966"/>
    </source>
</evidence>
<evidence type="ECO:0000259" key="2">
    <source>
        <dbReference type="PROSITE" id="PS51183"/>
    </source>
</evidence>
<dbReference type="Proteomes" id="UP000812966">
    <property type="component" value="Unassembled WGS sequence"/>
</dbReference>
<organism evidence="4 5">
    <name type="scientific">Filobasidium floriforme</name>
    <dbReference type="NCBI Taxonomy" id="5210"/>
    <lineage>
        <taxon>Eukaryota</taxon>
        <taxon>Fungi</taxon>
        <taxon>Dikarya</taxon>
        <taxon>Basidiomycota</taxon>
        <taxon>Agaricomycotina</taxon>
        <taxon>Tremellomycetes</taxon>
        <taxon>Filobasidiales</taxon>
        <taxon>Filobasidiaceae</taxon>
        <taxon>Filobasidium</taxon>
    </lineage>
</organism>
<dbReference type="CDD" id="cd15571">
    <property type="entry name" value="ePHD"/>
    <property type="match status" value="1"/>
</dbReference>
<dbReference type="GO" id="GO:0032454">
    <property type="term" value="F:histone H3K9 demethylase activity"/>
    <property type="evidence" value="ECO:0007669"/>
    <property type="project" value="TreeGrafter"/>
</dbReference>
<feature type="compositionally biased region" description="Low complexity" evidence="1">
    <location>
        <begin position="7"/>
        <end position="20"/>
    </location>
</feature>
<evidence type="ECO:0000256" key="1">
    <source>
        <dbReference type="SAM" id="MobiDB-lite"/>
    </source>
</evidence>
<evidence type="ECO:0000259" key="3">
    <source>
        <dbReference type="PROSITE" id="PS51184"/>
    </source>
</evidence>
<dbReference type="PANTHER" id="PTHR10694:SF7">
    <property type="entry name" value="[HISTONE H3]-TRIMETHYL-L-LYSINE(9) DEMETHYLASE"/>
    <property type="match status" value="1"/>
</dbReference>
<evidence type="ECO:0008006" key="6">
    <source>
        <dbReference type="Google" id="ProtNLM"/>
    </source>
</evidence>
<comment type="caution">
    <text evidence="4">The sequence shown here is derived from an EMBL/GenBank/DDBJ whole genome shotgun (WGS) entry which is preliminary data.</text>
</comment>
<dbReference type="AlphaFoldDB" id="A0A8K0NQ98"/>
<feature type="compositionally biased region" description="Basic residues" evidence="1">
    <location>
        <begin position="558"/>
        <end position="568"/>
    </location>
</feature>
<feature type="region of interest" description="Disordered" evidence="1">
    <location>
        <begin position="196"/>
        <end position="250"/>
    </location>
</feature>